<dbReference type="GO" id="GO:0005840">
    <property type="term" value="C:ribosome"/>
    <property type="evidence" value="ECO:0007669"/>
    <property type="project" value="UniProtKB-KW"/>
</dbReference>
<dbReference type="PANTHER" id="PTHR15680">
    <property type="entry name" value="RIBOSOMAL PROTEIN L19"/>
    <property type="match status" value="1"/>
</dbReference>
<dbReference type="PROSITE" id="PS01015">
    <property type="entry name" value="RIBOSOMAL_L19"/>
    <property type="match status" value="1"/>
</dbReference>
<dbReference type="EMBL" id="MFTS01000009">
    <property type="protein sequence ID" value="OGI67830.1"/>
    <property type="molecule type" value="Genomic_DNA"/>
</dbReference>
<dbReference type="Gene3D" id="2.30.30.790">
    <property type="match status" value="1"/>
</dbReference>
<dbReference type="Pfam" id="PF01245">
    <property type="entry name" value="Ribosomal_L19"/>
    <property type="match status" value="1"/>
</dbReference>
<evidence type="ECO:0000256" key="4">
    <source>
        <dbReference type="RuleBase" id="RU000559"/>
    </source>
</evidence>
<sequence>MEARKALNFKAGDTVNVWSKILEEKIEKKGEKKKGNAKSEAKFRLQAFEGIVLARKHGVEMGATFTVRKIASGVGVERIFPLYSPLVDKIEITKKARARRSKLYYIRNKAVKDVRSKMRSVTNQEEAVETETPAEETVA</sequence>
<reference evidence="6 7" key="1">
    <citation type="journal article" date="2016" name="Nat. Commun.">
        <title>Thousands of microbial genomes shed light on interconnected biogeochemical processes in an aquifer system.</title>
        <authorList>
            <person name="Anantharaman K."/>
            <person name="Brown C.T."/>
            <person name="Hug L.A."/>
            <person name="Sharon I."/>
            <person name="Castelle C.J."/>
            <person name="Probst A.J."/>
            <person name="Thomas B.C."/>
            <person name="Singh A."/>
            <person name="Wilkins M.J."/>
            <person name="Karaoz U."/>
            <person name="Brodie E.L."/>
            <person name="Williams K.H."/>
            <person name="Hubbard S.S."/>
            <person name="Banfield J.F."/>
        </authorList>
    </citation>
    <scope>NUCLEOTIDE SEQUENCE [LARGE SCALE GENOMIC DNA]</scope>
</reference>
<gene>
    <name evidence="6" type="ORF">A2738_03370</name>
</gene>
<evidence type="ECO:0000313" key="6">
    <source>
        <dbReference type="EMBL" id="OGI67830.1"/>
    </source>
</evidence>
<dbReference type="GO" id="GO:0006412">
    <property type="term" value="P:translation"/>
    <property type="evidence" value="ECO:0007669"/>
    <property type="project" value="InterPro"/>
</dbReference>
<dbReference type="GO" id="GO:1990904">
    <property type="term" value="C:ribonucleoprotein complex"/>
    <property type="evidence" value="ECO:0007669"/>
    <property type="project" value="UniProtKB-KW"/>
</dbReference>
<feature type="region of interest" description="Disordered" evidence="5">
    <location>
        <begin position="117"/>
        <end position="139"/>
    </location>
</feature>
<dbReference type="InterPro" id="IPR038657">
    <property type="entry name" value="Ribosomal_bL19_sf"/>
</dbReference>
<dbReference type="PANTHER" id="PTHR15680:SF9">
    <property type="entry name" value="LARGE RIBOSOMAL SUBUNIT PROTEIN BL19M"/>
    <property type="match status" value="1"/>
</dbReference>
<comment type="function">
    <text evidence="4">This protein is located at the 30S-50S ribosomal subunit interface and may play a role in the structure and function of the aminoacyl-tRNA binding site.</text>
</comment>
<dbReference type="InterPro" id="IPR001857">
    <property type="entry name" value="Ribosomal_bL19"/>
</dbReference>
<keyword evidence="2 6" id="KW-0689">Ribosomal protein</keyword>
<dbReference type="Proteomes" id="UP000178235">
    <property type="component" value="Unassembled WGS sequence"/>
</dbReference>
<evidence type="ECO:0000256" key="2">
    <source>
        <dbReference type="ARBA" id="ARBA00022980"/>
    </source>
</evidence>
<organism evidence="6 7">
    <name type="scientific">Candidatus Nomurabacteria bacterium RIFCSPHIGHO2_01_FULL_42_15</name>
    <dbReference type="NCBI Taxonomy" id="1801742"/>
    <lineage>
        <taxon>Bacteria</taxon>
        <taxon>Candidatus Nomuraibacteriota</taxon>
    </lineage>
</organism>
<comment type="caution">
    <text evidence="6">The sequence shown here is derived from an EMBL/GenBank/DDBJ whole genome shotgun (WGS) entry which is preliminary data.</text>
</comment>
<dbReference type="AlphaFoldDB" id="A0A1F6VDX7"/>
<dbReference type="NCBIfam" id="TIGR01024">
    <property type="entry name" value="rplS_bact"/>
    <property type="match status" value="1"/>
</dbReference>
<name>A0A1F6VDX7_9BACT</name>
<keyword evidence="3 4" id="KW-0687">Ribonucleoprotein</keyword>
<dbReference type="InterPro" id="IPR018257">
    <property type="entry name" value="Ribosomal_bL19_CS"/>
</dbReference>
<feature type="compositionally biased region" description="Acidic residues" evidence="5">
    <location>
        <begin position="126"/>
        <end position="139"/>
    </location>
</feature>
<dbReference type="InterPro" id="IPR008991">
    <property type="entry name" value="Translation_prot_SH3-like_sf"/>
</dbReference>
<accession>A0A1F6VDX7</accession>
<proteinExistence type="inferred from homology"/>
<comment type="similarity">
    <text evidence="1 4">Belongs to the bacterial ribosomal protein bL19 family.</text>
</comment>
<dbReference type="PRINTS" id="PR00061">
    <property type="entry name" value="RIBOSOMALL19"/>
</dbReference>
<evidence type="ECO:0000256" key="3">
    <source>
        <dbReference type="ARBA" id="ARBA00023274"/>
    </source>
</evidence>
<dbReference type="SUPFAM" id="SSF50104">
    <property type="entry name" value="Translation proteins SH3-like domain"/>
    <property type="match status" value="1"/>
</dbReference>
<evidence type="ECO:0000256" key="1">
    <source>
        <dbReference type="ARBA" id="ARBA00005781"/>
    </source>
</evidence>
<evidence type="ECO:0000256" key="5">
    <source>
        <dbReference type="SAM" id="MobiDB-lite"/>
    </source>
</evidence>
<protein>
    <recommendedName>
        <fullName evidence="4">50S ribosomal protein L19</fullName>
    </recommendedName>
</protein>
<evidence type="ECO:0000313" key="7">
    <source>
        <dbReference type="Proteomes" id="UP000178235"/>
    </source>
</evidence>
<dbReference type="GO" id="GO:0003735">
    <property type="term" value="F:structural constituent of ribosome"/>
    <property type="evidence" value="ECO:0007669"/>
    <property type="project" value="InterPro"/>
</dbReference>